<evidence type="ECO:0000313" key="2">
    <source>
        <dbReference type="Proteomes" id="UP000032247"/>
    </source>
</evidence>
<sequence>MAFILSIGTSLPAYNVNQEKAAEFARYMFQHSLLRILTGCYPPLKTGKSIRDSLLSRLNGIKRGTALKKKIKYT</sequence>
<comment type="caution">
    <text evidence="1">The sequence shown here is derived from an EMBL/GenBank/DDBJ whole genome shotgun (WGS) entry which is preliminary data.</text>
</comment>
<gene>
    <name evidence="1" type="ORF">SC09_Contig24orf00277</name>
</gene>
<accession>A0A0D1KYU6</accession>
<protein>
    <submittedName>
        <fullName evidence="1">Terpene family molecule synthase</fullName>
    </submittedName>
</protein>
<name>A0A0D1KYU6_BACIU</name>
<reference evidence="1 2" key="1">
    <citation type="submission" date="2014-12" db="EMBL/GenBank/DDBJ databases">
        <title>Comparative genome analysis of Bacillus coagulans HM-08, Clostridium butyricum HM-68, Bacillus subtilis HM-66 and Bacillus licheniformis BL-09.</title>
        <authorList>
            <person name="Zhang H."/>
        </authorList>
    </citation>
    <scope>NUCLEOTIDE SEQUENCE [LARGE SCALE GENOMIC DNA]</scope>
    <source>
        <strain evidence="1 2">HM-66</strain>
    </source>
</reference>
<dbReference type="AlphaFoldDB" id="A0A0D1KYU6"/>
<dbReference type="EMBL" id="JXBC01000003">
    <property type="protein sequence ID" value="KIU11332.1"/>
    <property type="molecule type" value="Genomic_DNA"/>
</dbReference>
<dbReference type="PATRIC" id="fig|1423.173.peg.1981"/>
<organism evidence="1 2">
    <name type="scientific">Bacillus subtilis</name>
    <dbReference type="NCBI Taxonomy" id="1423"/>
    <lineage>
        <taxon>Bacteria</taxon>
        <taxon>Bacillati</taxon>
        <taxon>Bacillota</taxon>
        <taxon>Bacilli</taxon>
        <taxon>Bacillales</taxon>
        <taxon>Bacillaceae</taxon>
        <taxon>Bacillus</taxon>
    </lineage>
</organism>
<proteinExistence type="predicted"/>
<dbReference type="Proteomes" id="UP000032247">
    <property type="component" value="Unassembled WGS sequence"/>
</dbReference>
<evidence type="ECO:0000313" key="1">
    <source>
        <dbReference type="EMBL" id="KIU11332.1"/>
    </source>
</evidence>